<dbReference type="EMBL" id="JSCE01000117">
    <property type="protein sequence ID" value="KHM52284.1"/>
    <property type="molecule type" value="Genomic_DNA"/>
</dbReference>
<evidence type="ECO:0000313" key="1">
    <source>
        <dbReference type="EMBL" id="KHM52284.1"/>
    </source>
</evidence>
<accession>A0A0B2JXI4</accession>
<keyword evidence="2" id="KW-1185">Reference proteome</keyword>
<sequence length="93" mass="10702">MMHQFMELNDGTQIVHSDALFDEQGKEYVKVYMEKPIHLGFKSAYCYLPAYKWEKIEGFDEEELANLKDIVQSTAHLIIQFARQGGLGNAANF</sequence>
<reference evidence="1 2" key="1">
    <citation type="journal article" date="2013" name="PLoS ONE">
        <title>Identification and characterization of three novel lipases belonging to families II and V from Anaerovibrio lipolyticus 5ST.</title>
        <authorList>
            <person name="Prive F."/>
            <person name="Kaderbhai N.N."/>
            <person name="Girdwood S."/>
            <person name="Worgan H.J."/>
            <person name="Pinloche E."/>
            <person name="Scollan N.D."/>
            <person name="Huws S.A."/>
            <person name="Newbold C.J."/>
        </authorList>
    </citation>
    <scope>NUCLEOTIDE SEQUENCE [LARGE SCALE GENOMIC DNA]</scope>
    <source>
        <strain evidence="1 2">5S</strain>
    </source>
</reference>
<protein>
    <submittedName>
        <fullName evidence="1">Uncharacterized protein</fullName>
    </submittedName>
</protein>
<dbReference type="AlphaFoldDB" id="A0A0B2JXI4"/>
<gene>
    <name evidence="1" type="ORF">NZ47_05765</name>
</gene>
<proteinExistence type="predicted"/>
<dbReference type="Proteomes" id="UP000030993">
    <property type="component" value="Unassembled WGS sequence"/>
</dbReference>
<organism evidence="1 2">
    <name type="scientific">Anaerovibrio lipolyticus</name>
    <dbReference type="NCBI Taxonomy" id="82374"/>
    <lineage>
        <taxon>Bacteria</taxon>
        <taxon>Bacillati</taxon>
        <taxon>Bacillota</taxon>
        <taxon>Negativicutes</taxon>
        <taxon>Selenomonadales</taxon>
        <taxon>Selenomonadaceae</taxon>
        <taxon>Anaerovibrio</taxon>
    </lineage>
</organism>
<evidence type="ECO:0000313" key="2">
    <source>
        <dbReference type="Proteomes" id="UP000030993"/>
    </source>
</evidence>
<dbReference type="STRING" id="82374.NZ47_05765"/>
<name>A0A0B2JXI4_9FIRM</name>
<comment type="caution">
    <text evidence="1">The sequence shown here is derived from an EMBL/GenBank/DDBJ whole genome shotgun (WGS) entry which is preliminary data.</text>
</comment>